<dbReference type="Gene3D" id="3.40.50.300">
    <property type="entry name" value="P-loop containing nucleotide triphosphate hydrolases"/>
    <property type="match status" value="1"/>
</dbReference>
<sequence>MAETSAATIAEIFSIPGRFLRSVQLEKDFLDASALENYIVTPPMADALLQILASVRDGSKRRAWRITGDYGVGKSSMALVLARLLSDPSAKDAKRVAKTIGWRSGDAARRFLPVLVTGSRESIATAVARAIRESTLHPDFEDLLTPRIEVALATCETTGSVRALEQLVSMLTKRAAERDLGLLLIIDEMGKLLEHAALNPDQEDVFALQRLAEMAARSNATPFLLIGILHQGFQAYAERLPLALRHEWDKVAGRFEEIVFDQPLVHSASLVAGALGVDESALPAFVRNQANTALDMTGQVGWLGGRGFAIDPARFYPLHPALLPVMVRFFSRFGQSERSLFGFLLSSEPMGLQAFAASTKVGEGWFDTARFYDYIRASFGHRVSAGNYQSQWLRIVATIDGCVGIETDGLNVLKTVGLLNLLDSDDLLPTDRTVSSCLSGTGDVTAATDRLVREGLLFERGGSGVYRLWPSSSINLSASFNAAKRAVGEVEAVAPALSGILDGEMVLARRHYLETGTMRYFELRYTAAEDVGKCASKPTNADGLIIVALADHKDQQQIARDLAATPLMSENPSTLVAVPAPVWQLASYLRDVMVWRWVEANTPDLSSDDFASAEVKRQISRTRQALLAQFAELTKINAKSGMELLYGGKTFEATGNLPKIVSQLCTDLYPSSPKVTNELINRNVLSSAAASARMRLIEGLFKAPGMPLLGMDERKAPPEKSMYLSVLQKGALHIPDGEGFALQIPQPSNDPLHLQPALSEIVRMIKAGKGCRIAITDILARMSGRPYGVRDGLSPILLAVVVRVHGHELALYENGTFLPKFGAMEFLRLIKAPQTFEVQLCSVEGVRSNVFARLAHLFASGIEGRQPVLLDVVTELCQFAAKLPEYTRKAKGLPPTTIAVRDALLSAREPATLLFADLPNACGLPVFQVDEADDSAVDEFINRFSDAVQELQNTYSNLLARIVQRTSEAAGQDPDKFDRVALASRGARVSLAAREPRLRAFALRLRDPALHDDAWAESLASFVVSKPPARWLPGDEARFTEEIAALAELFAKVESTAFSTSEDRPDTEAIRLNLTRGDGRDLVRVLHPVDLDAADQKKMATFTDWLPQGDAQRIQILASLLWQELSRTRETSADDKSSSDLASVRTQNDN</sequence>
<reference evidence="2 3" key="1">
    <citation type="submission" date="2020-08" db="EMBL/GenBank/DDBJ databases">
        <title>The Agave Microbiome: Exploring the role of microbial communities in plant adaptations to desert environments.</title>
        <authorList>
            <person name="Partida-Martinez L.P."/>
        </authorList>
    </citation>
    <scope>NUCLEOTIDE SEQUENCE [LARGE SCALE GENOMIC DNA]</scope>
    <source>
        <strain evidence="2 3">AS3.12</strain>
    </source>
</reference>
<keyword evidence="3" id="KW-1185">Reference proteome</keyword>
<organism evidence="2 3">
    <name type="scientific">Rhizobium soli</name>
    <dbReference type="NCBI Taxonomy" id="424798"/>
    <lineage>
        <taxon>Bacteria</taxon>
        <taxon>Pseudomonadati</taxon>
        <taxon>Pseudomonadota</taxon>
        <taxon>Alphaproteobacteria</taxon>
        <taxon>Hyphomicrobiales</taxon>
        <taxon>Rhizobiaceae</taxon>
        <taxon>Rhizobium/Agrobacterium group</taxon>
        <taxon>Rhizobium</taxon>
    </lineage>
</organism>
<feature type="domain" description="DUF6079" evidence="1">
    <location>
        <begin position="35"/>
        <end position="231"/>
    </location>
</feature>
<dbReference type="Proteomes" id="UP000585437">
    <property type="component" value="Unassembled WGS sequence"/>
</dbReference>
<comment type="caution">
    <text evidence="2">The sequence shown here is derived from an EMBL/GenBank/DDBJ whole genome shotgun (WGS) entry which is preliminary data.</text>
</comment>
<dbReference type="SUPFAM" id="SSF52540">
    <property type="entry name" value="P-loop containing nucleoside triphosphate hydrolases"/>
    <property type="match status" value="1"/>
</dbReference>
<evidence type="ECO:0000259" key="1">
    <source>
        <dbReference type="Pfam" id="PF19557"/>
    </source>
</evidence>
<dbReference type="Pfam" id="PF19557">
    <property type="entry name" value="DUF6079_1st"/>
    <property type="match status" value="1"/>
</dbReference>
<evidence type="ECO:0000313" key="3">
    <source>
        <dbReference type="Proteomes" id="UP000585437"/>
    </source>
</evidence>
<dbReference type="InterPro" id="IPR027417">
    <property type="entry name" value="P-loop_NTPase"/>
</dbReference>
<dbReference type="AlphaFoldDB" id="A0A7X0JNJ7"/>
<name>A0A7X0JNJ7_9HYPH</name>
<proteinExistence type="predicted"/>
<dbReference type="EMBL" id="JACHBU010000012">
    <property type="protein sequence ID" value="MBB6510906.1"/>
    <property type="molecule type" value="Genomic_DNA"/>
</dbReference>
<protein>
    <recommendedName>
        <fullName evidence="1">DUF6079 domain-containing protein</fullName>
    </recommendedName>
</protein>
<evidence type="ECO:0000313" key="2">
    <source>
        <dbReference type="EMBL" id="MBB6510906.1"/>
    </source>
</evidence>
<dbReference type="RefSeq" id="WP_184655952.1">
    <property type="nucleotide sequence ID" value="NZ_JACHBU010000012.1"/>
</dbReference>
<accession>A0A7X0JNJ7</accession>
<gene>
    <name evidence="2" type="ORF">F4695_004298</name>
</gene>
<dbReference type="InterPro" id="IPR045725">
    <property type="entry name" value="DUF6079_N"/>
</dbReference>